<dbReference type="PANTHER" id="PTHR48125:SF10">
    <property type="entry name" value="OS12G0136300 PROTEIN"/>
    <property type="match status" value="1"/>
</dbReference>
<evidence type="ECO:0000259" key="6">
    <source>
        <dbReference type="PROSITE" id="PS50865"/>
    </source>
</evidence>
<keyword evidence="3" id="KW-0862">Zinc</keyword>
<keyword evidence="2 4" id="KW-0863">Zinc-finger</keyword>
<feature type="domain" description="MYND-type" evidence="6">
    <location>
        <begin position="966"/>
        <end position="1009"/>
    </location>
</feature>
<dbReference type="GO" id="GO:0008270">
    <property type="term" value="F:zinc ion binding"/>
    <property type="evidence" value="ECO:0007669"/>
    <property type="project" value="UniProtKB-KW"/>
</dbReference>
<dbReference type="PROSITE" id="PS50865">
    <property type="entry name" value="ZF_MYND_2"/>
    <property type="match status" value="1"/>
</dbReference>
<organism evidence="7 8">
    <name type="scientific">Tetrabaena socialis</name>
    <dbReference type="NCBI Taxonomy" id="47790"/>
    <lineage>
        <taxon>Eukaryota</taxon>
        <taxon>Viridiplantae</taxon>
        <taxon>Chlorophyta</taxon>
        <taxon>core chlorophytes</taxon>
        <taxon>Chlorophyceae</taxon>
        <taxon>CS clade</taxon>
        <taxon>Chlamydomonadales</taxon>
        <taxon>Tetrabaenaceae</taxon>
        <taxon>Tetrabaena</taxon>
    </lineage>
</organism>
<evidence type="ECO:0000256" key="1">
    <source>
        <dbReference type="ARBA" id="ARBA00022723"/>
    </source>
</evidence>
<dbReference type="EMBL" id="PGGS01000012">
    <property type="protein sequence ID" value="PNH12257.1"/>
    <property type="molecule type" value="Genomic_DNA"/>
</dbReference>
<comment type="caution">
    <text evidence="7">The sequence shown here is derived from an EMBL/GenBank/DDBJ whole genome shotgun (WGS) entry which is preliminary data.</text>
</comment>
<dbReference type="Pfam" id="PF01753">
    <property type="entry name" value="zf-MYND"/>
    <property type="match status" value="1"/>
</dbReference>
<sequence>MASEGIRRLSKEVAAALLAAADAPGRGAPHDGADWHSLEACDAIKSAFLKLPLPVASESAAALVETDLVPRAARLLQQTIDRYTAAHGSYRDRTAATVGLDHVVGFAAVLGLLLDYAACVLEAARPHTTSYDRLPTAVRRLAGQLGELPTLQALAAAVRLAADVALPAAASAEAAAAATAATVTPAGLRLRLAAAGAEVVATSWLGSTRYMPGAHLVRCATMCLLNVLMVDTFSSTGGKEVRQRLADLRTSRLLGALCAAVLVPPPVPGPPVADEYAYEEGSKAMLEGLRQLYSVLFLVVSNGREFVRVRAVAVELVSAPEVARLRWEGLEQLAALGPGGVEDGEEEVAPGGAARPRRPCWPLLRCSSVEQNGRMARPDIMRDIVYAGVAPVVWDPAFGPAPPSAAAAAAAAGGRLPALAAPAARVLFAEAEALASASADPRAPPDPSLFNGLKVLAASLFMVVRDAPEAEKRAALPEVVEAFGWVLRAMAAPWGCADGAPEAVTRLSVLFKATQRACARRLAPTGLLRTLDVLLRRELAGDANGALEGHVATACTFLIGMLVPAIDARLEGYRAGAPLRLRHNARSCDAGAGAAPPAGRCGAGDGGPLWHPQDELGLVLTWAKLARREGAAAAARLPMGPAAAAPLGIQRLAVMGTLGANMGRVVHDWLGRGLGAVASDLQPRPPPGAAAAPAAGAQQQPPCPEAAQPAERVRVALLEAASLYNRSALQLLPAFCDGVAAFVASPSFSPARRTPAATDELAVVLKQVRGLLMPTIQFASAEELLAADPPRALAALGRMCTAVTAAMLPPQPPRRDRGAGAAAARSASAAVAESMRGTACEVSFALALMAADEQLVAAVVGWLSGGCTELDAAALVAAVGAWDREAAQSIDALCDAAAAADPARLLAEGRRVVRRPQGWWPGDAPEWGPGSAVRAERAVGVAAGRGLGGAPLWPPRVLRLCGNTGCCNLGGGGTEADLRLQQCSGCRVLRYCCAQCQREHWRQGHREECAAVAAVAAAGGC</sequence>
<proteinExistence type="predicted"/>
<dbReference type="PANTHER" id="PTHR48125">
    <property type="entry name" value="LP07818P1"/>
    <property type="match status" value="1"/>
</dbReference>
<dbReference type="OrthoDB" id="341421at2759"/>
<dbReference type="InterPro" id="IPR002893">
    <property type="entry name" value="Znf_MYND"/>
</dbReference>
<keyword evidence="8" id="KW-1185">Reference proteome</keyword>
<feature type="region of interest" description="Disordered" evidence="5">
    <location>
        <begin position="678"/>
        <end position="708"/>
    </location>
</feature>
<dbReference type="Proteomes" id="UP000236333">
    <property type="component" value="Unassembled WGS sequence"/>
</dbReference>
<dbReference type="SUPFAM" id="SSF144232">
    <property type="entry name" value="HIT/MYND zinc finger-like"/>
    <property type="match status" value="1"/>
</dbReference>
<protein>
    <recommendedName>
        <fullName evidence="6">MYND-type domain-containing protein</fullName>
    </recommendedName>
</protein>
<dbReference type="AlphaFoldDB" id="A0A2J8AIB9"/>
<accession>A0A2J8AIB9</accession>
<evidence type="ECO:0000256" key="4">
    <source>
        <dbReference type="PROSITE-ProRule" id="PRU00134"/>
    </source>
</evidence>
<dbReference type="Gene3D" id="6.10.140.2220">
    <property type="match status" value="1"/>
</dbReference>
<name>A0A2J8AIB9_9CHLO</name>
<evidence type="ECO:0000256" key="5">
    <source>
        <dbReference type="SAM" id="MobiDB-lite"/>
    </source>
</evidence>
<feature type="compositionally biased region" description="Low complexity" evidence="5">
    <location>
        <begin position="689"/>
        <end position="708"/>
    </location>
</feature>
<reference evidence="7 8" key="1">
    <citation type="journal article" date="2017" name="Mol. Biol. Evol.">
        <title>The 4-celled Tetrabaena socialis nuclear genome reveals the essential components for genetic control of cell number at the origin of multicellularity in the volvocine lineage.</title>
        <authorList>
            <person name="Featherston J."/>
            <person name="Arakaki Y."/>
            <person name="Hanschen E.R."/>
            <person name="Ferris P.J."/>
            <person name="Michod R.E."/>
            <person name="Olson B.J.S.C."/>
            <person name="Nozaki H."/>
            <person name="Durand P.M."/>
        </authorList>
    </citation>
    <scope>NUCLEOTIDE SEQUENCE [LARGE SCALE GENOMIC DNA]</scope>
    <source>
        <strain evidence="7 8">NIES-571</strain>
    </source>
</reference>
<evidence type="ECO:0000256" key="2">
    <source>
        <dbReference type="ARBA" id="ARBA00022771"/>
    </source>
</evidence>
<evidence type="ECO:0000256" key="3">
    <source>
        <dbReference type="ARBA" id="ARBA00022833"/>
    </source>
</evidence>
<evidence type="ECO:0000313" key="8">
    <source>
        <dbReference type="Proteomes" id="UP000236333"/>
    </source>
</evidence>
<gene>
    <name evidence="7" type="ORF">TSOC_000841</name>
</gene>
<keyword evidence="1" id="KW-0479">Metal-binding</keyword>
<evidence type="ECO:0000313" key="7">
    <source>
        <dbReference type="EMBL" id="PNH12257.1"/>
    </source>
</evidence>